<evidence type="ECO:0000313" key="3">
    <source>
        <dbReference type="Proteomes" id="UP000734854"/>
    </source>
</evidence>
<dbReference type="EMBL" id="JACMSC010000001">
    <property type="protein sequence ID" value="KAG6538493.1"/>
    <property type="molecule type" value="Genomic_DNA"/>
</dbReference>
<keyword evidence="3" id="KW-1185">Reference proteome</keyword>
<name>A0A8J5ITX3_ZINOF</name>
<dbReference type="AlphaFoldDB" id="A0A8J5ITX3"/>
<accession>A0A8J5ITX3</accession>
<keyword evidence="1" id="KW-0472">Membrane</keyword>
<dbReference type="Proteomes" id="UP000734854">
    <property type="component" value="Unassembled WGS sequence"/>
</dbReference>
<evidence type="ECO:0000313" key="2">
    <source>
        <dbReference type="EMBL" id="KAG6538493.1"/>
    </source>
</evidence>
<feature type="transmembrane region" description="Helical" evidence="1">
    <location>
        <begin position="127"/>
        <end position="144"/>
    </location>
</feature>
<protein>
    <submittedName>
        <fullName evidence="2">Uncharacterized protein</fullName>
    </submittedName>
</protein>
<sequence>MYQATRIVPDFSSFINVTDFKGGKVGFTAIDNNDNTIDATFVRYVEEHFHYLDHGGTYHRAFQGKYQGRNVGPLIYADQIRDEEQLGEGCELPQQASLGPCKLSQWRYLAMRLPHGHSHRPLRRAPYVRLALCFLFAIIAAWIIRFLDPNCSVDLKSLRAQNAFNLISLASRVSDCVILRFYDNNFKFESDPQEMTIRLRSGIIRHRCFSLVILITVALCSSMMNIHGLLAQVTTKLLGYGIGNLRPAFLY</sequence>
<keyword evidence="1" id="KW-0812">Transmembrane</keyword>
<gene>
    <name evidence="2" type="ORF">ZIOFF_003616</name>
</gene>
<feature type="transmembrane region" description="Helical" evidence="1">
    <location>
        <begin position="208"/>
        <end position="230"/>
    </location>
</feature>
<proteinExistence type="predicted"/>
<keyword evidence="1" id="KW-1133">Transmembrane helix</keyword>
<organism evidence="2 3">
    <name type="scientific">Zingiber officinale</name>
    <name type="common">Ginger</name>
    <name type="synonym">Amomum zingiber</name>
    <dbReference type="NCBI Taxonomy" id="94328"/>
    <lineage>
        <taxon>Eukaryota</taxon>
        <taxon>Viridiplantae</taxon>
        <taxon>Streptophyta</taxon>
        <taxon>Embryophyta</taxon>
        <taxon>Tracheophyta</taxon>
        <taxon>Spermatophyta</taxon>
        <taxon>Magnoliopsida</taxon>
        <taxon>Liliopsida</taxon>
        <taxon>Zingiberales</taxon>
        <taxon>Zingiberaceae</taxon>
        <taxon>Zingiber</taxon>
    </lineage>
</organism>
<comment type="caution">
    <text evidence="2">The sequence shown here is derived from an EMBL/GenBank/DDBJ whole genome shotgun (WGS) entry which is preliminary data.</text>
</comment>
<evidence type="ECO:0000256" key="1">
    <source>
        <dbReference type="SAM" id="Phobius"/>
    </source>
</evidence>
<reference evidence="2 3" key="1">
    <citation type="submission" date="2020-08" db="EMBL/GenBank/DDBJ databases">
        <title>Plant Genome Project.</title>
        <authorList>
            <person name="Zhang R.-G."/>
        </authorList>
    </citation>
    <scope>NUCLEOTIDE SEQUENCE [LARGE SCALE GENOMIC DNA]</scope>
    <source>
        <tissue evidence="2">Rhizome</tissue>
    </source>
</reference>